<organism evidence="1 2">
    <name type="scientific">Avena sativa</name>
    <name type="common">Oat</name>
    <dbReference type="NCBI Taxonomy" id="4498"/>
    <lineage>
        <taxon>Eukaryota</taxon>
        <taxon>Viridiplantae</taxon>
        <taxon>Streptophyta</taxon>
        <taxon>Embryophyta</taxon>
        <taxon>Tracheophyta</taxon>
        <taxon>Spermatophyta</taxon>
        <taxon>Magnoliopsida</taxon>
        <taxon>Liliopsida</taxon>
        <taxon>Poales</taxon>
        <taxon>Poaceae</taxon>
        <taxon>BOP clade</taxon>
        <taxon>Pooideae</taxon>
        <taxon>Poodae</taxon>
        <taxon>Poeae</taxon>
        <taxon>Poeae Chloroplast Group 1 (Aveneae type)</taxon>
        <taxon>Aveninae</taxon>
        <taxon>Avena</taxon>
    </lineage>
</organism>
<proteinExistence type="predicted"/>
<protein>
    <submittedName>
        <fullName evidence="1">Uncharacterized protein</fullName>
    </submittedName>
</protein>
<reference evidence="1" key="2">
    <citation type="submission" date="2025-09" db="UniProtKB">
        <authorList>
            <consortium name="EnsemblPlants"/>
        </authorList>
    </citation>
    <scope>IDENTIFICATION</scope>
</reference>
<dbReference type="Proteomes" id="UP001732700">
    <property type="component" value="Chromosome 3C"/>
</dbReference>
<reference evidence="1" key="1">
    <citation type="submission" date="2021-05" db="EMBL/GenBank/DDBJ databases">
        <authorList>
            <person name="Scholz U."/>
            <person name="Mascher M."/>
            <person name="Fiebig A."/>
        </authorList>
    </citation>
    <scope>NUCLEOTIDE SEQUENCE [LARGE SCALE GENOMIC DNA]</scope>
</reference>
<sequence>MEVVGQAAAVAQLVGNVDGLIFKIKRAADTAKQNTRECENLVVYLSTIEEVLPTLPEDPEVARPLARLGSTLQEAHDLVVACQKRGSFSKIFRANSLADRFREVNARITCDLSLFPLVIYTAIARRLDRMVLPAQNDSGAMAPAGKSSGTVAVETQTQMVLVSHVSSGSDDDNPRRLTRPEIAASTSNLAVVLGGGRSGTVYKGSLHHGGRVREVAVKVLKKHGRQGMEVSFVAELEILFPLRHDHIARLVGWCEEAEEERRVFVYEHMSNGTLRDHLLGLGVHGHGGGAGSPVASSWSGRVEVLLGAARALEHLHRRATLPVIHRNVSSSNILLDARWRSYLSDFGQALLQAACEEHGGQGQLVPEAIGTFGYLDPEYYSTRRVSPAIDVYSFGVVTLEVLTGRPHVNSSSSKGQLGEVPVAMVSSVLPVIQNGKLRDVLDGRPSLVPTPAQLKALELVANTAMLCLWPQGKDRPAISNVVANLEKALGIIRSDETNLLL</sequence>
<keyword evidence="2" id="KW-1185">Reference proteome</keyword>
<accession>A0ACD5VJW0</accession>
<name>A0ACD5VJW0_AVESA</name>
<evidence type="ECO:0000313" key="2">
    <source>
        <dbReference type="Proteomes" id="UP001732700"/>
    </source>
</evidence>
<dbReference type="EnsemblPlants" id="AVESA.00010b.r2.3CG0457830.1">
    <property type="protein sequence ID" value="AVESA.00010b.r2.3CG0457830.1.CDS.1"/>
    <property type="gene ID" value="AVESA.00010b.r2.3CG0457830"/>
</dbReference>
<evidence type="ECO:0000313" key="1">
    <source>
        <dbReference type="EnsemblPlants" id="AVESA.00010b.r2.3CG0457830.1.CDS.1"/>
    </source>
</evidence>